<dbReference type="EMBL" id="AGTP01109259">
    <property type="status" value="NOT_ANNOTATED_CDS"/>
    <property type="molecule type" value="Genomic_DNA"/>
</dbReference>
<dbReference type="GO" id="GO:0051321">
    <property type="term" value="P:meiotic cell cycle"/>
    <property type="evidence" value="ECO:0007669"/>
    <property type="project" value="TreeGrafter"/>
</dbReference>
<evidence type="ECO:0000256" key="2">
    <source>
        <dbReference type="SAM" id="Coils"/>
    </source>
</evidence>
<name>A0A287DB14_ICTTR</name>
<organism evidence="4 5">
    <name type="scientific">Ictidomys tridecemlineatus</name>
    <name type="common">Thirteen-lined ground squirrel</name>
    <name type="synonym">Spermophilus tridecemlineatus</name>
    <dbReference type="NCBI Taxonomy" id="43179"/>
    <lineage>
        <taxon>Eukaryota</taxon>
        <taxon>Metazoa</taxon>
        <taxon>Chordata</taxon>
        <taxon>Craniata</taxon>
        <taxon>Vertebrata</taxon>
        <taxon>Euteleostomi</taxon>
        <taxon>Mammalia</taxon>
        <taxon>Eutheria</taxon>
        <taxon>Euarchontoglires</taxon>
        <taxon>Glires</taxon>
        <taxon>Rodentia</taxon>
        <taxon>Sciuromorpha</taxon>
        <taxon>Sciuridae</taxon>
        <taxon>Xerinae</taxon>
        <taxon>Marmotini</taxon>
        <taxon>Ictidomys</taxon>
    </lineage>
</organism>
<dbReference type="AlphaFoldDB" id="A0A287DB14"/>
<dbReference type="Ensembl" id="ENSSTOT00000038130.1">
    <property type="protein sequence ID" value="ENSSTOP00000030724.1"/>
    <property type="gene ID" value="ENSSTOG00000032558.1"/>
</dbReference>
<dbReference type="STRING" id="43179.ENSSTOP00000030724"/>
<dbReference type="KEGG" id="iti:101955845"/>
<evidence type="ECO:0000256" key="1">
    <source>
        <dbReference type="ARBA" id="ARBA00010283"/>
    </source>
</evidence>
<gene>
    <name evidence="4" type="primary">LOC101955845</name>
</gene>
<sequence length="223" mass="26013">MAPTARKSLGRAAKAQVEPQDLSVYDFVCPATSSGLDDSGEDNSLTGRHEQAVGEDVQKMLQEVGADITQALLARRKRFEMNTDASLKIINENIEHIRKIQQEQRQNLHYKYSQQFLPLFQQWDIEVQKAEEQEEKLANMFQEQRKLFLQSRIIQREKVKEIKNLYEQLLKSIKDLEEYHESLVIGEQSKVKKEMAELQEKILREIQQQEVAVVEKSLHSLLY</sequence>
<feature type="coiled-coil region" evidence="2">
    <location>
        <begin position="120"/>
        <end position="208"/>
    </location>
</feature>
<dbReference type="Proteomes" id="UP000005215">
    <property type="component" value="Unassembled WGS sequence"/>
</dbReference>
<keyword evidence="5" id="KW-1185">Reference proteome</keyword>
<evidence type="ECO:0000259" key="3">
    <source>
        <dbReference type="Pfam" id="PF04803"/>
    </source>
</evidence>
<dbReference type="GeneID" id="101955845"/>
<comment type="similarity">
    <text evidence="1">Belongs to the XLR/SYCP3 family.</text>
</comment>
<dbReference type="GO" id="GO:0007286">
    <property type="term" value="P:spermatid development"/>
    <property type="evidence" value="ECO:0007669"/>
    <property type="project" value="TreeGrafter"/>
</dbReference>
<dbReference type="RefSeq" id="XP_021576100.1">
    <property type="nucleotide sequence ID" value="XM_021720425.2"/>
</dbReference>
<dbReference type="InParanoid" id="A0A287DB14"/>
<dbReference type="PANTHER" id="PTHR19368">
    <property type="entry name" value="XLR/SCP3/FAM9"/>
    <property type="match status" value="1"/>
</dbReference>
<dbReference type="InterPro" id="IPR051443">
    <property type="entry name" value="XLR/SYCP3"/>
</dbReference>
<dbReference type="InterPro" id="IPR006888">
    <property type="entry name" value="XLR/SYCP3/FAM9_dom"/>
</dbReference>
<protein>
    <submittedName>
        <fullName evidence="4">Synaptonemal complex protein 3-like</fullName>
    </submittedName>
</protein>
<dbReference type="GO" id="GO:0000795">
    <property type="term" value="C:synaptonemal complex"/>
    <property type="evidence" value="ECO:0007669"/>
    <property type="project" value="TreeGrafter"/>
</dbReference>
<feature type="domain" description="XLR/SYCP3/FAM9" evidence="3">
    <location>
        <begin position="71"/>
        <end position="201"/>
    </location>
</feature>
<dbReference type="GeneTree" id="ENSGT00390000000062"/>
<dbReference type="RefSeq" id="XP_040142786.1">
    <property type="nucleotide sequence ID" value="XM_040286852.1"/>
</dbReference>
<proteinExistence type="inferred from homology"/>
<dbReference type="Pfam" id="PF04803">
    <property type="entry name" value="Cor1"/>
    <property type="match status" value="1"/>
</dbReference>
<accession>A0A287DB14</accession>
<reference evidence="4" key="3">
    <citation type="submission" date="2025-09" db="UniProtKB">
        <authorList>
            <consortium name="Ensembl"/>
        </authorList>
    </citation>
    <scope>IDENTIFICATION</scope>
</reference>
<dbReference type="OrthoDB" id="9621324at2759"/>
<evidence type="ECO:0000313" key="5">
    <source>
        <dbReference type="Proteomes" id="UP000005215"/>
    </source>
</evidence>
<evidence type="ECO:0000313" key="4">
    <source>
        <dbReference type="Ensembl" id="ENSSTOP00000030724.1"/>
    </source>
</evidence>
<reference evidence="4" key="2">
    <citation type="submission" date="2025-08" db="UniProtKB">
        <authorList>
            <consortium name="Ensembl"/>
        </authorList>
    </citation>
    <scope>IDENTIFICATION</scope>
</reference>
<keyword evidence="2" id="KW-0175">Coiled coil</keyword>
<dbReference type="PANTHER" id="PTHR19368:SF18">
    <property type="entry name" value="XLR_SYCP3_FAM9 DOMAIN-CONTAINING PROTEIN"/>
    <property type="match status" value="1"/>
</dbReference>
<reference evidence="5" key="1">
    <citation type="submission" date="2011-11" db="EMBL/GenBank/DDBJ databases">
        <title>The Draft Genome of Spermophilus tridecemlineatus.</title>
        <authorList>
            <consortium name="The Broad Institute Genome Assembly &amp; Analysis Group"/>
            <consortium name="Computational R&amp;D Group"/>
            <consortium name="and Sequencing Platform"/>
            <person name="Di Palma F."/>
            <person name="Alfoldi J."/>
            <person name="Johnson J."/>
            <person name="Berlin A."/>
            <person name="Gnerre S."/>
            <person name="Jaffe D."/>
            <person name="MacCallum I."/>
            <person name="Young S."/>
            <person name="Walker B.J."/>
            <person name="Lindblad-Toh K."/>
        </authorList>
    </citation>
    <scope>NUCLEOTIDE SEQUENCE [LARGE SCALE GENOMIC DNA]</scope>
</reference>